<accession>X1PXB4</accession>
<sequence length="157" mass="18310">ENMKSYFDIYPDGRLISVIRDPKNWFPSAVRHNLEKYGDVRQALNQWNESAQGMLWNKERYGDRVCIINFEDLIKRTEAVMRYLAEFLNIQFDDILVTPTFNKTPVKPNTSFKLEDPGVIVSVLNRYKTLRQEELKVIDEMTGELYAKVLGVVTSIS</sequence>
<evidence type="ECO:0008006" key="2">
    <source>
        <dbReference type="Google" id="ProtNLM"/>
    </source>
</evidence>
<dbReference type="Pfam" id="PF13469">
    <property type="entry name" value="Sulfotransfer_3"/>
    <property type="match status" value="1"/>
</dbReference>
<protein>
    <recommendedName>
        <fullName evidence="2">Sulfotransferase domain-containing protein</fullName>
    </recommendedName>
</protein>
<dbReference type="Gene3D" id="3.40.50.300">
    <property type="entry name" value="P-loop containing nucleotide triphosphate hydrolases"/>
    <property type="match status" value="1"/>
</dbReference>
<organism evidence="1">
    <name type="scientific">marine sediment metagenome</name>
    <dbReference type="NCBI Taxonomy" id="412755"/>
    <lineage>
        <taxon>unclassified sequences</taxon>
        <taxon>metagenomes</taxon>
        <taxon>ecological metagenomes</taxon>
    </lineage>
</organism>
<proteinExistence type="predicted"/>
<dbReference type="EMBL" id="BARV01026663">
    <property type="protein sequence ID" value="GAI43480.1"/>
    <property type="molecule type" value="Genomic_DNA"/>
</dbReference>
<dbReference type="AlphaFoldDB" id="X1PXB4"/>
<gene>
    <name evidence="1" type="ORF">S06H3_43041</name>
</gene>
<feature type="non-terminal residue" evidence="1">
    <location>
        <position position="1"/>
    </location>
</feature>
<reference evidence="1" key="1">
    <citation type="journal article" date="2014" name="Front. Microbiol.">
        <title>High frequency of phylogenetically diverse reductive dehalogenase-homologous genes in deep subseafloor sedimentary metagenomes.</title>
        <authorList>
            <person name="Kawai M."/>
            <person name="Futagami T."/>
            <person name="Toyoda A."/>
            <person name="Takaki Y."/>
            <person name="Nishi S."/>
            <person name="Hori S."/>
            <person name="Arai W."/>
            <person name="Tsubouchi T."/>
            <person name="Morono Y."/>
            <person name="Uchiyama I."/>
            <person name="Ito T."/>
            <person name="Fujiyama A."/>
            <person name="Inagaki F."/>
            <person name="Takami H."/>
        </authorList>
    </citation>
    <scope>NUCLEOTIDE SEQUENCE</scope>
    <source>
        <strain evidence="1">Expedition CK06-06</strain>
    </source>
</reference>
<name>X1PXB4_9ZZZZ</name>
<comment type="caution">
    <text evidence="1">The sequence shown here is derived from an EMBL/GenBank/DDBJ whole genome shotgun (WGS) entry which is preliminary data.</text>
</comment>
<dbReference type="InterPro" id="IPR027417">
    <property type="entry name" value="P-loop_NTPase"/>
</dbReference>
<evidence type="ECO:0000313" key="1">
    <source>
        <dbReference type="EMBL" id="GAI43480.1"/>
    </source>
</evidence>
<dbReference type="SUPFAM" id="SSF52540">
    <property type="entry name" value="P-loop containing nucleoside triphosphate hydrolases"/>
    <property type="match status" value="1"/>
</dbReference>